<dbReference type="GO" id="GO:0000160">
    <property type="term" value="P:phosphorelay signal transduction system"/>
    <property type="evidence" value="ECO:0007669"/>
    <property type="project" value="UniProtKB-KW"/>
</dbReference>
<dbReference type="PANTHER" id="PTHR43711:SF26">
    <property type="entry name" value="SENSOR HISTIDINE KINASE RCSC"/>
    <property type="match status" value="1"/>
</dbReference>
<dbReference type="PANTHER" id="PTHR43711">
    <property type="entry name" value="TWO-COMPONENT HISTIDINE KINASE"/>
    <property type="match status" value="1"/>
</dbReference>
<dbReference type="SMART" id="SM00387">
    <property type="entry name" value="HATPase_c"/>
    <property type="match status" value="1"/>
</dbReference>
<dbReference type="InterPro" id="IPR005467">
    <property type="entry name" value="His_kinase_dom"/>
</dbReference>
<keyword evidence="5" id="KW-0902">Two-component regulatory system</keyword>
<evidence type="ECO:0000256" key="3">
    <source>
        <dbReference type="ARBA" id="ARBA00022679"/>
    </source>
</evidence>
<accession>A0A4P9ULV6</accession>
<evidence type="ECO:0000256" key="5">
    <source>
        <dbReference type="ARBA" id="ARBA00023012"/>
    </source>
</evidence>
<dbReference type="EMBL" id="CP035467">
    <property type="protein sequence ID" value="QCW82188.1"/>
    <property type="molecule type" value="Genomic_DNA"/>
</dbReference>
<dbReference type="AlphaFoldDB" id="A0A4P9ULV6"/>
<dbReference type="SUPFAM" id="SSF55874">
    <property type="entry name" value="ATPase domain of HSP90 chaperone/DNA topoisomerase II/histidine kinase"/>
    <property type="match status" value="1"/>
</dbReference>
<dbReference type="KEGG" id="mbur:EQU24_07990"/>
<dbReference type="PROSITE" id="PS50109">
    <property type="entry name" value="HIS_KIN"/>
    <property type="match status" value="1"/>
</dbReference>
<evidence type="ECO:0000256" key="1">
    <source>
        <dbReference type="ARBA" id="ARBA00000085"/>
    </source>
</evidence>
<dbReference type="Proteomes" id="UP000305881">
    <property type="component" value="Chromosome"/>
</dbReference>
<dbReference type="GO" id="GO:0004673">
    <property type="term" value="F:protein histidine kinase activity"/>
    <property type="evidence" value="ECO:0007669"/>
    <property type="project" value="UniProtKB-EC"/>
</dbReference>
<proteinExistence type="predicted"/>
<keyword evidence="4" id="KW-0418">Kinase</keyword>
<reference evidence="8" key="1">
    <citation type="journal article" date="2019" name="J. Bacteriol.">
        <title>A Mutagenic Screen Identifies a TonB-Dependent Receptor Required for the Lanthanide Metal Switch in the Type I Methanotroph 'Methylotuvimicrobium buryatense' 5GB1C.</title>
        <authorList>
            <person name="Groom J.D."/>
            <person name="Ford S.M."/>
            <person name="Pesesky M.W."/>
            <person name="Lidstrom M.E."/>
        </authorList>
    </citation>
    <scope>NUCLEOTIDE SEQUENCE [LARGE SCALE GENOMIC DNA]</scope>
    <source>
        <strain evidence="8">5GB1C</strain>
    </source>
</reference>
<evidence type="ECO:0000313" key="8">
    <source>
        <dbReference type="Proteomes" id="UP000305881"/>
    </source>
</evidence>
<dbReference type="InterPro" id="IPR004358">
    <property type="entry name" value="Sig_transdc_His_kin-like_C"/>
</dbReference>
<dbReference type="InterPro" id="IPR003594">
    <property type="entry name" value="HATPase_dom"/>
</dbReference>
<evidence type="ECO:0000313" key="7">
    <source>
        <dbReference type="EMBL" id="QCW82188.1"/>
    </source>
</evidence>
<keyword evidence="7" id="KW-0067">ATP-binding</keyword>
<sequence length="145" mass="15831">MGSTILRCVEKIEPLTKDSGNRIRMTGEAAEIDTDQDKVAHIVMNLLSNANKFTQQGRIEIAWSIHRAHLNIRVCDTGCGIDEADRDKIFEPFWQADMSLSRPAGGTGLGLAITKLYCELLSGEIDVTSNKPGSVFTVTLPIAQA</sequence>
<dbReference type="STRING" id="675511.GCA_000341735_01429"/>
<evidence type="ECO:0000259" key="6">
    <source>
        <dbReference type="PROSITE" id="PS50109"/>
    </source>
</evidence>
<keyword evidence="7" id="KW-0547">Nucleotide-binding</keyword>
<evidence type="ECO:0000256" key="4">
    <source>
        <dbReference type="ARBA" id="ARBA00022777"/>
    </source>
</evidence>
<name>A0A4P9ULV6_METBY</name>
<keyword evidence="8" id="KW-1185">Reference proteome</keyword>
<protein>
    <recommendedName>
        <fullName evidence="2">histidine kinase</fullName>
        <ecNumber evidence="2">2.7.13.3</ecNumber>
    </recommendedName>
</protein>
<dbReference type="EC" id="2.7.13.3" evidence="2"/>
<organism evidence="7 8">
    <name type="scientific">Methylotuvimicrobium buryatense</name>
    <name type="common">Methylomicrobium buryatense</name>
    <dbReference type="NCBI Taxonomy" id="95641"/>
    <lineage>
        <taxon>Bacteria</taxon>
        <taxon>Pseudomonadati</taxon>
        <taxon>Pseudomonadota</taxon>
        <taxon>Gammaproteobacteria</taxon>
        <taxon>Methylococcales</taxon>
        <taxon>Methylococcaceae</taxon>
        <taxon>Methylotuvimicrobium</taxon>
    </lineage>
</organism>
<dbReference type="GO" id="GO:0005524">
    <property type="term" value="F:ATP binding"/>
    <property type="evidence" value="ECO:0007669"/>
    <property type="project" value="UniProtKB-KW"/>
</dbReference>
<keyword evidence="3" id="KW-0808">Transferase</keyword>
<feature type="domain" description="Histidine kinase" evidence="6">
    <location>
        <begin position="1"/>
        <end position="144"/>
    </location>
</feature>
<comment type="catalytic activity">
    <reaction evidence="1">
        <text>ATP + protein L-histidine = ADP + protein N-phospho-L-histidine.</text>
        <dbReference type="EC" id="2.7.13.3"/>
    </reaction>
</comment>
<dbReference type="InterPro" id="IPR050736">
    <property type="entry name" value="Sensor_HK_Regulatory"/>
</dbReference>
<dbReference type="OrthoDB" id="9809766at2"/>
<dbReference type="Pfam" id="PF02518">
    <property type="entry name" value="HATPase_c"/>
    <property type="match status" value="1"/>
</dbReference>
<evidence type="ECO:0000256" key="2">
    <source>
        <dbReference type="ARBA" id="ARBA00012438"/>
    </source>
</evidence>
<dbReference type="PRINTS" id="PR00344">
    <property type="entry name" value="BCTRLSENSOR"/>
</dbReference>
<dbReference type="Gene3D" id="3.30.565.10">
    <property type="entry name" value="Histidine kinase-like ATPase, C-terminal domain"/>
    <property type="match status" value="1"/>
</dbReference>
<dbReference type="RefSeq" id="WP_017839992.1">
    <property type="nucleotide sequence ID" value="NZ_CP035467.1"/>
</dbReference>
<gene>
    <name evidence="7" type="ORF">EQU24_07990</name>
</gene>
<dbReference type="InterPro" id="IPR036890">
    <property type="entry name" value="HATPase_C_sf"/>
</dbReference>